<sequence length="162" mass="18657">MKQDGVVVDSETFKTLLDAFIWSDKFNSTLEMLDVMEELGTSSNTQMYNFVLVALVRKNEVGLPLSFFFKLLKDETQLPNSITCNELLSALRKMDLRGEFKRVFDKLERKRDDPTKIFSEIQHNGYSCDTVAYNSLIDGLFKAKKVNNVGQVFEKMTQDTIF</sequence>
<dbReference type="Proteomes" id="UP000237105">
    <property type="component" value="Unassembled WGS sequence"/>
</dbReference>
<comment type="caution">
    <text evidence="4">The sequence shown here is derived from an EMBL/GenBank/DDBJ whole genome shotgun (WGS) entry which is preliminary data.</text>
</comment>
<dbReference type="NCBIfam" id="TIGR00756">
    <property type="entry name" value="PPR"/>
    <property type="match status" value="1"/>
</dbReference>
<comment type="similarity">
    <text evidence="1">Belongs to the PPR family. P subfamily.</text>
</comment>
<evidence type="ECO:0000313" key="4">
    <source>
        <dbReference type="EMBL" id="PON71316.1"/>
    </source>
</evidence>
<dbReference type="PANTHER" id="PTHR47936">
    <property type="entry name" value="PPR_LONG DOMAIN-CONTAINING PROTEIN"/>
    <property type="match status" value="1"/>
</dbReference>
<reference evidence="5" key="1">
    <citation type="submission" date="2016-06" db="EMBL/GenBank/DDBJ databases">
        <title>Parallel loss of symbiosis genes in relatives of nitrogen-fixing non-legume Parasponia.</title>
        <authorList>
            <person name="Van Velzen R."/>
            <person name="Holmer R."/>
            <person name="Bu F."/>
            <person name="Rutten L."/>
            <person name="Van Zeijl A."/>
            <person name="Liu W."/>
            <person name="Santuari L."/>
            <person name="Cao Q."/>
            <person name="Sharma T."/>
            <person name="Shen D."/>
            <person name="Roswanjaya Y."/>
            <person name="Wardhani T."/>
            <person name="Kalhor M.S."/>
            <person name="Jansen J."/>
            <person name="Van den Hoogen J."/>
            <person name="Gungor B."/>
            <person name="Hartog M."/>
            <person name="Hontelez J."/>
            <person name="Verver J."/>
            <person name="Yang W.-C."/>
            <person name="Schijlen E."/>
            <person name="Repin R."/>
            <person name="Schilthuizen M."/>
            <person name="Schranz E."/>
            <person name="Heidstra R."/>
            <person name="Miyata K."/>
            <person name="Fedorova E."/>
            <person name="Kohlen W."/>
            <person name="Bisseling T."/>
            <person name="Smit S."/>
            <person name="Geurts R."/>
        </authorList>
    </citation>
    <scope>NUCLEOTIDE SEQUENCE [LARGE SCALE GENOMIC DNA]</scope>
    <source>
        <strain evidence="5">cv. WU1-14</strain>
    </source>
</reference>
<evidence type="ECO:0000313" key="5">
    <source>
        <dbReference type="Proteomes" id="UP000237105"/>
    </source>
</evidence>
<proteinExistence type="inferred from homology"/>
<dbReference type="OrthoDB" id="1194417at2759"/>
<dbReference type="AlphaFoldDB" id="A0A2P5DDD2"/>
<keyword evidence="5" id="KW-1185">Reference proteome</keyword>
<accession>A0A2P5DDD2</accession>
<dbReference type="Pfam" id="PF12854">
    <property type="entry name" value="PPR_1"/>
    <property type="match status" value="1"/>
</dbReference>
<evidence type="ECO:0000256" key="2">
    <source>
        <dbReference type="ARBA" id="ARBA00022737"/>
    </source>
</evidence>
<dbReference type="Gene3D" id="1.25.40.10">
    <property type="entry name" value="Tetratricopeptide repeat domain"/>
    <property type="match status" value="2"/>
</dbReference>
<keyword evidence="2" id="KW-0677">Repeat</keyword>
<dbReference type="Pfam" id="PF13812">
    <property type="entry name" value="PPR_3"/>
    <property type="match status" value="1"/>
</dbReference>
<dbReference type="PROSITE" id="PS51375">
    <property type="entry name" value="PPR"/>
    <property type="match status" value="1"/>
</dbReference>
<evidence type="ECO:0000256" key="3">
    <source>
        <dbReference type="PROSITE-ProRule" id="PRU00708"/>
    </source>
</evidence>
<feature type="repeat" description="PPR" evidence="3">
    <location>
        <begin position="129"/>
        <end position="162"/>
    </location>
</feature>
<gene>
    <name evidence="4" type="ORF">PanWU01x14_074560</name>
</gene>
<dbReference type="InterPro" id="IPR002885">
    <property type="entry name" value="PPR_rpt"/>
</dbReference>
<evidence type="ECO:0000256" key="1">
    <source>
        <dbReference type="ARBA" id="ARBA00007626"/>
    </source>
</evidence>
<name>A0A2P5DDD2_PARAD</name>
<dbReference type="PANTHER" id="PTHR47936:SF1">
    <property type="entry name" value="PENTATRICOPEPTIDE REPEAT-CONTAINING PROTEIN GUN1, CHLOROPLASTIC"/>
    <property type="match status" value="1"/>
</dbReference>
<dbReference type="InterPro" id="IPR011990">
    <property type="entry name" value="TPR-like_helical_dom_sf"/>
</dbReference>
<organism evidence="4 5">
    <name type="scientific">Parasponia andersonii</name>
    <name type="common">Sponia andersonii</name>
    <dbReference type="NCBI Taxonomy" id="3476"/>
    <lineage>
        <taxon>Eukaryota</taxon>
        <taxon>Viridiplantae</taxon>
        <taxon>Streptophyta</taxon>
        <taxon>Embryophyta</taxon>
        <taxon>Tracheophyta</taxon>
        <taxon>Spermatophyta</taxon>
        <taxon>Magnoliopsida</taxon>
        <taxon>eudicotyledons</taxon>
        <taxon>Gunneridae</taxon>
        <taxon>Pentapetalae</taxon>
        <taxon>rosids</taxon>
        <taxon>fabids</taxon>
        <taxon>Rosales</taxon>
        <taxon>Cannabaceae</taxon>
        <taxon>Parasponia</taxon>
    </lineage>
</organism>
<protein>
    <submittedName>
        <fullName evidence="4">Pentatricopeptide repeat</fullName>
    </submittedName>
</protein>
<dbReference type="EMBL" id="JXTB01000045">
    <property type="protein sequence ID" value="PON71316.1"/>
    <property type="molecule type" value="Genomic_DNA"/>
</dbReference>